<dbReference type="AlphaFoldDB" id="A0A183IZD2"/>
<name>A0A183IZD2_9BILA</name>
<sequence>MGEFNAHVGVDVEKWNGVIGKNGPSDLNNNGMKLTRFCANNGLSIMNTFFEHRKVPQYTCSCGFFGTGTMDARRQLSGIGNWRKQQLNASLKTSHNLIKHNLKTSGLTSSRHHDSFER</sequence>
<dbReference type="WBParaSite" id="SBAD_0000930501-mRNA-1">
    <property type="protein sequence ID" value="SBAD_0000930501-mRNA-1"/>
    <property type="gene ID" value="SBAD_0000930501"/>
</dbReference>
<dbReference type="OrthoDB" id="410381at2759"/>
<evidence type="ECO:0000313" key="1">
    <source>
        <dbReference type="EMBL" id="VDP20445.1"/>
    </source>
</evidence>
<proteinExistence type="predicted"/>
<accession>A0A183IZD2</accession>
<evidence type="ECO:0000313" key="3">
    <source>
        <dbReference type="WBParaSite" id="SBAD_0000930501-mRNA-1"/>
    </source>
</evidence>
<evidence type="ECO:0000313" key="2">
    <source>
        <dbReference type="Proteomes" id="UP000270296"/>
    </source>
</evidence>
<organism evidence="3">
    <name type="scientific">Soboliphyme baturini</name>
    <dbReference type="NCBI Taxonomy" id="241478"/>
    <lineage>
        <taxon>Eukaryota</taxon>
        <taxon>Metazoa</taxon>
        <taxon>Ecdysozoa</taxon>
        <taxon>Nematoda</taxon>
        <taxon>Enoplea</taxon>
        <taxon>Dorylaimia</taxon>
        <taxon>Dioctophymatida</taxon>
        <taxon>Dioctophymatoidea</taxon>
        <taxon>Soboliphymatidae</taxon>
        <taxon>Soboliphyme</taxon>
    </lineage>
</organism>
<reference evidence="1 2" key="2">
    <citation type="submission" date="2018-11" db="EMBL/GenBank/DDBJ databases">
        <authorList>
            <consortium name="Pathogen Informatics"/>
        </authorList>
    </citation>
    <scope>NUCLEOTIDE SEQUENCE [LARGE SCALE GENOMIC DNA]</scope>
</reference>
<dbReference type="EMBL" id="UZAM01012174">
    <property type="protein sequence ID" value="VDP20445.1"/>
    <property type="molecule type" value="Genomic_DNA"/>
</dbReference>
<reference evidence="3" key="1">
    <citation type="submission" date="2016-06" db="UniProtKB">
        <authorList>
            <consortium name="WormBaseParasite"/>
        </authorList>
    </citation>
    <scope>IDENTIFICATION</scope>
</reference>
<keyword evidence="2" id="KW-1185">Reference proteome</keyword>
<gene>
    <name evidence="1" type="ORF">SBAD_LOCUS8980</name>
</gene>
<dbReference type="Proteomes" id="UP000270296">
    <property type="component" value="Unassembled WGS sequence"/>
</dbReference>
<protein>
    <submittedName>
        <fullName evidence="3">Craniofacial development protein 2-like</fullName>
    </submittedName>
</protein>